<sequence>MMRLIPRLMDFSPLFIFIARGTAIRPIKKVARGKIEKLPVEHFKKPGKKLYLVPLLPIAESHEKGLPKDYPAKLEAYWKEVSLRLDDLGSKVGKIHKIYHELINEKGEKGLEESD</sequence>
<organism evidence="1">
    <name type="scientific">marine sediment metagenome</name>
    <dbReference type="NCBI Taxonomy" id="412755"/>
    <lineage>
        <taxon>unclassified sequences</taxon>
        <taxon>metagenomes</taxon>
        <taxon>ecological metagenomes</taxon>
    </lineage>
</organism>
<evidence type="ECO:0000313" key="1">
    <source>
        <dbReference type="EMBL" id="GAH96448.1"/>
    </source>
</evidence>
<dbReference type="AlphaFoldDB" id="X1LQQ0"/>
<protein>
    <submittedName>
        <fullName evidence="1">Uncharacterized protein</fullName>
    </submittedName>
</protein>
<dbReference type="EMBL" id="BARV01000299">
    <property type="protein sequence ID" value="GAH96448.1"/>
    <property type="molecule type" value="Genomic_DNA"/>
</dbReference>
<comment type="caution">
    <text evidence="1">The sequence shown here is derived from an EMBL/GenBank/DDBJ whole genome shotgun (WGS) entry which is preliminary data.</text>
</comment>
<accession>X1LQQ0</accession>
<name>X1LQQ0_9ZZZZ</name>
<reference evidence="1" key="1">
    <citation type="journal article" date="2014" name="Front. Microbiol.">
        <title>High frequency of phylogenetically diverse reductive dehalogenase-homologous genes in deep subseafloor sedimentary metagenomes.</title>
        <authorList>
            <person name="Kawai M."/>
            <person name="Futagami T."/>
            <person name="Toyoda A."/>
            <person name="Takaki Y."/>
            <person name="Nishi S."/>
            <person name="Hori S."/>
            <person name="Arai W."/>
            <person name="Tsubouchi T."/>
            <person name="Morono Y."/>
            <person name="Uchiyama I."/>
            <person name="Ito T."/>
            <person name="Fujiyama A."/>
            <person name="Inagaki F."/>
            <person name="Takami H."/>
        </authorList>
    </citation>
    <scope>NUCLEOTIDE SEQUENCE</scope>
    <source>
        <strain evidence="1">Expedition CK06-06</strain>
    </source>
</reference>
<gene>
    <name evidence="1" type="ORF">S06H3_01241</name>
</gene>
<proteinExistence type="predicted"/>